<dbReference type="EMBL" id="JBJXBP010000006">
    <property type="protein sequence ID" value="KAL3824737.1"/>
    <property type="molecule type" value="Genomic_DNA"/>
</dbReference>
<dbReference type="PANTHER" id="PTHR31072">
    <property type="entry name" value="TRANSCRIPTION FACTOR TCP4-RELATED"/>
    <property type="match status" value="1"/>
</dbReference>
<feature type="compositionally biased region" description="Polar residues" evidence="6">
    <location>
        <begin position="18"/>
        <end position="31"/>
    </location>
</feature>
<dbReference type="Proteomes" id="UP001634393">
    <property type="component" value="Unassembled WGS sequence"/>
</dbReference>
<keyword evidence="4" id="KW-0804">Transcription</keyword>
<comment type="caution">
    <text evidence="8">The sequence shown here is derived from an EMBL/GenBank/DDBJ whole genome shotgun (WGS) entry which is preliminary data.</text>
</comment>
<keyword evidence="3" id="KW-0238">DNA-binding</keyword>
<sequence length="284" mass="32456">MTTNPKEKDFETKKESDPNSSTKFPSSSRHWSSYKNPRIVRVSRAFGGKDRHSKVCTVRGLRDRRIRLSVPTAIQLYDLQDRLGLSQPSKVIDWLLDVTKHEIDKLPPLPMLPLGNFNNNEPNTIDPFSHFQQTKEREENEQQNHQEGFGGLFGAQNFFPLNNNNNNNYNYNPFNFHWDPQNLSLSQFGGGYSFTNQTYQNPCASLYNSNNITPFPSSYITTPSSVGSNIDLISQIDHFQHQNSSIVPTTLHFITSPMKSLGLNVNSEDFHSREKDNNKGKRTS</sequence>
<dbReference type="AlphaFoldDB" id="A0ABD3SKB8"/>
<evidence type="ECO:0000256" key="4">
    <source>
        <dbReference type="ARBA" id="ARBA00023163"/>
    </source>
</evidence>
<keyword evidence="5" id="KW-0539">Nucleus</keyword>
<evidence type="ECO:0000256" key="3">
    <source>
        <dbReference type="ARBA" id="ARBA00023125"/>
    </source>
</evidence>
<dbReference type="InterPro" id="IPR005333">
    <property type="entry name" value="Transcription_factor_TCP"/>
</dbReference>
<evidence type="ECO:0000256" key="6">
    <source>
        <dbReference type="SAM" id="MobiDB-lite"/>
    </source>
</evidence>
<reference evidence="8 9" key="1">
    <citation type="submission" date="2024-12" db="EMBL/GenBank/DDBJ databases">
        <title>The unique morphological basis and parallel evolutionary history of personate flowers in Penstemon.</title>
        <authorList>
            <person name="Depatie T.H."/>
            <person name="Wessinger C.A."/>
        </authorList>
    </citation>
    <scope>NUCLEOTIDE SEQUENCE [LARGE SCALE GENOMIC DNA]</scope>
    <source>
        <strain evidence="8">WTNN_2</strain>
        <tissue evidence="8">Leaf</tissue>
    </source>
</reference>
<feature type="region of interest" description="Disordered" evidence="6">
    <location>
        <begin position="1"/>
        <end position="31"/>
    </location>
</feature>
<evidence type="ECO:0000256" key="5">
    <source>
        <dbReference type="ARBA" id="ARBA00023242"/>
    </source>
</evidence>
<dbReference type="PANTHER" id="PTHR31072:SF268">
    <property type="entry name" value="TCP DOMAIN-CONTAINING PROTEIN"/>
    <property type="match status" value="1"/>
</dbReference>
<evidence type="ECO:0000259" key="7">
    <source>
        <dbReference type="PROSITE" id="PS51369"/>
    </source>
</evidence>
<accession>A0ABD3SKB8</accession>
<feature type="region of interest" description="Disordered" evidence="6">
    <location>
        <begin position="264"/>
        <end position="284"/>
    </location>
</feature>
<keyword evidence="9" id="KW-1185">Reference proteome</keyword>
<evidence type="ECO:0000256" key="2">
    <source>
        <dbReference type="ARBA" id="ARBA00023015"/>
    </source>
</evidence>
<name>A0ABD3SKB8_9LAMI</name>
<protein>
    <recommendedName>
        <fullName evidence="7">TCP domain-containing protein</fullName>
    </recommendedName>
</protein>
<dbReference type="PROSITE" id="PS51369">
    <property type="entry name" value="TCP"/>
    <property type="match status" value="1"/>
</dbReference>
<feature type="compositionally biased region" description="Basic and acidic residues" evidence="6">
    <location>
        <begin position="1"/>
        <end position="17"/>
    </location>
</feature>
<comment type="subcellular location">
    <subcellularLocation>
        <location evidence="1">Nucleus</location>
    </subcellularLocation>
</comment>
<feature type="compositionally biased region" description="Basic and acidic residues" evidence="6">
    <location>
        <begin position="268"/>
        <end position="284"/>
    </location>
</feature>
<keyword evidence="2" id="KW-0805">Transcription regulation</keyword>
<gene>
    <name evidence="8" type="ORF">ACJIZ3_020766</name>
</gene>
<evidence type="ECO:0000313" key="8">
    <source>
        <dbReference type="EMBL" id="KAL3824737.1"/>
    </source>
</evidence>
<dbReference type="Pfam" id="PF03634">
    <property type="entry name" value="TCP"/>
    <property type="match status" value="1"/>
</dbReference>
<evidence type="ECO:0000256" key="1">
    <source>
        <dbReference type="ARBA" id="ARBA00004123"/>
    </source>
</evidence>
<feature type="domain" description="TCP" evidence="7">
    <location>
        <begin position="48"/>
        <end position="106"/>
    </location>
</feature>
<evidence type="ECO:0000313" key="9">
    <source>
        <dbReference type="Proteomes" id="UP001634393"/>
    </source>
</evidence>
<proteinExistence type="predicted"/>
<dbReference type="GO" id="GO:0005634">
    <property type="term" value="C:nucleus"/>
    <property type="evidence" value="ECO:0007669"/>
    <property type="project" value="UniProtKB-SubCell"/>
</dbReference>
<dbReference type="InterPro" id="IPR017887">
    <property type="entry name" value="TF_TCP_subgr"/>
</dbReference>
<dbReference type="GO" id="GO:0003677">
    <property type="term" value="F:DNA binding"/>
    <property type="evidence" value="ECO:0007669"/>
    <property type="project" value="UniProtKB-KW"/>
</dbReference>
<organism evidence="8 9">
    <name type="scientific">Penstemon smallii</name>
    <dbReference type="NCBI Taxonomy" id="265156"/>
    <lineage>
        <taxon>Eukaryota</taxon>
        <taxon>Viridiplantae</taxon>
        <taxon>Streptophyta</taxon>
        <taxon>Embryophyta</taxon>
        <taxon>Tracheophyta</taxon>
        <taxon>Spermatophyta</taxon>
        <taxon>Magnoliopsida</taxon>
        <taxon>eudicotyledons</taxon>
        <taxon>Gunneridae</taxon>
        <taxon>Pentapetalae</taxon>
        <taxon>asterids</taxon>
        <taxon>lamiids</taxon>
        <taxon>Lamiales</taxon>
        <taxon>Plantaginaceae</taxon>
        <taxon>Cheloneae</taxon>
        <taxon>Penstemon</taxon>
    </lineage>
</organism>